<dbReference type="Gene3D" id="3.30.2010.10">
    <property type="entry name" value="Metalloproteases ('zincins'), catalytic domain"/>
    <property type="match status" value="1"/>
</dbReference>
<evidence type="ECO:0000259" key="2">
    <source>
        <dbReference type="Pfam" id="PF01863"/>
    </source>
</evidence>
<gene>
    <name evidence="3" type="ORF">IAA63_08895</name>
</gene>
<name>A0A9D1NVD9_9FIRM</name>
<evidence type="ECO:0000313" key="3">
    <source>
        <dbReference type="EMBL" id="HIV13237.1"/>
    </source>
</evidence>
<dbReference type="AlphaFoldDB" id="A0A9D1NVD9"/>
<evidence type="ECO:0000256" key="1">
    <source>
        <dbReference type="SAM" id="MobiDB-lite"/>
    </source>
</evidence>
<dbReference type="InterPro" id="IPR053136">
    <property type="entry name" value="UTP_pyrophosphatase-like"/>
</dbReference>
<feature type="compositionally biased region" description="Basic and acidic residues" evidence="1">
    <location>
        <begin position="15"/>
        <end position="26"/>
    </location>
</feature>
<dbReference type="PANTHER" id="PTHR30399">
    <property type="entry name" value="UNCHARACTERIZED PROTEIN YGJP"/>
    <property type="match status" value="1"/>
</dbReference>
<dbReference type="PANTHER" id="PTHR30399:SF1">
    <property type="entry name" value="UTP PYROPHOSPHATASE"/>
    <property type="match status" value="1"/>
</dbReference>
<proteinExistence type="predicted"/>
<dbReference type="Pfam" id="PF01863">
    <property type="entry name" value="YgjP-like"/>
    <property type="match status" value="1"/>
</dbReference>
<evidence type="ECO:0000313" key="4">
    <source>
        <dbReference type="Proteomes" id="UP000886723"/>
    </source>
</evidence>
<feature type="compositionally biased region" description="Basic residues" evidence="1">
    <location>
        <begin position="1"/>
        <end position="14"/>
    </location>
</feature>
<sequence length="125" mass="15264">MCRGGRRKPLRTVRKKEDPQRKQNRELARQRITRRVEYFAPLVGVTYNRIFIKEQKTRWGSCSSLGNLNFNWKLILLNEELLDYVVVHELAHRKQMNHSPTFWAEVERVLPDYRERRRRLKECRV</sequence>
<protein>
    <submittedName>
        <fullName evidence="3">M48 family metallopeptidase</fullName>
    </submittedName>
</protein>
<feature type="domain" description="YgjP-like metallopeptidase" evidence="2">
    <location>
        <begin position="16"/>
        <end position="122"/>
    </location>
</feature>
<organism evidence="3 4">
    <name type="scientific">Candidatus Pullilachnospira stercoravium</name>
    <dbReference type="NCBI Taxonomy" id="2840913"/>
    <lineage>
        <taxon>Bacteria</taxon>
        <taxon>Bacillati</taxon>
        <taxon>Bacillota</taxon>
        <taxon>Clostridia</taxon>
        <taxon>Lachnospirales</taxon>
        <taxon>Lachnospiraceae</taxon>
        <taxon>Lachnospiraceae incertae sedis</taxon>
        <taxon>Candidatus Pullilachnospira</taxon>
    </lineage>
</organism>
<comment type="caution">
    <text evidence="3">The sequence shown here is derived from an EMBL/GenBank/DDBJ whole genome shotgun (WGS) entry which is preliminary data.</text>
</comment>
<dbReference type="EMBL" id="DVON01000186">
    <property type="protein sequence ID" value="HIV13237.1"/>
    <property type="molecule type" value="Genomic_DNA"/>
</dbReference>
<dbReference type="InterPro" id="IPR002725">
    <property type="entry name" value="YgjP-like_metallopeptidase"/>
</dbReference>
<feature type="region of interest" description="Disordered" evidence="1">
    <location>
        <begin position="1"/>
        <end position="26"/>
    </location>
</feature>
<dbReference type="Proteomes" id="UP000886723">
    <property type="component" value="Unassembled WGS sequence"/>
</dbReference>
<reference evidence="3" key="2">
    <citation type="journal article" date="2021" name="PeerJ">
        <title>Extensive microbial diversity within the chicken gut microbiome revealed by metagenomics and culture.</title>
        <authorList>
            <person name="Gilroy R."/>
            <person name="Ravi A."/>
            <person name="Getino M."/>
            <person name="Pursley I."/>
            <person name="Horton D.L."/>
            <person name="Alikhan N.F."/>
            <person name="Baker D."/>
            <person name="Gharbi K."/>
            <person name="Hall N."/>
            <person name="Watson M."/>
            <person name="Adriaenssens E.M."/>
            <person name="Foster-Nyarko E."/>
            <person name="Jarju S."/>
            <person name="Secka A."/>
            <person name="Antonio M."/>
            <person name="Oren A."/>
            <person name="Chaudhuri R.R."/>
            <person name="La Ragione R."/>
            <person name="Hildebrand F."/>
            <person name="Pallen M.J."/>
        </authorList>
    </citation>
    <scope>NUCLEOTIDE SEQUENCE</scope>
    <source>
        <strain evidence="3">ChiBcec2-4451</strain>
    </source>
</reference>
<accession>A0A9D1NVD9</accession>
<dbReference type="CDD" id="cd07344">
    <property type="entry name" value="M48_yhfN_like"/>
    <property type="match status" value="1"/>
</dbReference>
<reference evidence="3" key="1">
    <citation type="submission" date="2020-10" db="EMBL/GenBank/DDBJ databases">
        <authorList>
            <person name="Gilroy R."/>
        </authorList>
    </citation>
    <scope>NUCLEOTIDE SEQUENCE</scope>
    <source>
        <strain evidence="3">ChiBcec2-4451</strain>
    </source>
</reference>